<feature type="compositionally biased region" description="Low complexity" evidence="5">
    <location>
        <begin position="88"/>
        <end position="99"/>
    </location>
</feature>
<comment type="caution">
    <text evidence="7">The sequence shown here is derived from an EMBL/GenBank/DDBJ whole genome shotgun (WGS) entry which is preliminary data.</text>
</comment>
<evidence type="ECO:0000256" key="2">
    <source>
        <dbReference type="ARBA" id="ARBA00022777"/>
    </source>
</evidence>
<gene>
    <name evidence="7" type="ORF">Ari01nite_79180</name>
</gene>
<feature type="domain" description="ANTAR" evidence="6">
    <location>
        <begin position="422"/>
        <end position="483"/>
    </location>
</feature>
<proteinExistence type="predicted"/>
<dbReference type="InterPro" id="IPR036388">
    <property type="entry name" value="WH-like_DNA-bd_sf"/>
</dbReference>
<keyword evidence="8" id="KW-1185">Reference proteome</keyword>
<dbReference type="SUPFAM" id="SSF52172">
    <property type="entry name" value="CheY-like"/>
    <property type="match status" value="1"/>
</dbReference>
<dbReference type="InterPro" id="IPR005561">
    <property type="entry name" value="ANTAR"/>
</dbReference>
<dbReference type="RefSeq" id="WP_203788292.1">
    <property type="nucleotide sequence ID" value="NZ_BOMV01000083.1"/>
</dbReference>
<dbReference type="Proteomes" id="UP000636960">
    <property type="component" value="Unassembled WGS sequence"/>
</dbReference>
<dbReference type="SUPFAM" id="SSF55781">
    <property type="entry name" value="GAF domain-like"/>
    <property type="match status" value="1"/>
</dbReference>
<evidence type="ECO:0000256" key="3">
    <source>
        <dbReference type="ARBA" id="ARBA00023015"/>
    </source>
</evidence>
<evidence type="ECO:0000256" key="5">
    <source>
        <dbReference type="SAM" id="MobiDB-lite"/>
    </source>
</evidence>
<feature type="compositionally biased region" description="Basic and acidic residues" evidence="5">
    <location>
        <begin position="1"/>
        <end position="74"/>
    </location>
</feature>
<dbReference type="GO" id="GO:0016301">
    <property type="term" value="F:kinase activity"/>
    <property type="evidence" value="ECO:0007669"/>
    <property type="project" value="UniProtKB-KW"/>
</dbReference>
<name>A0A919K5C4_9ACTN</name>
<dbReference type="PROSITE" id="PS50921">
    <property type="entry name" value="ANTAR"/>
    <property type="match status" value="1"/>
</dbReference>
<dbReference type="Gene3D" id="1.10.10.10">
    <property type="entry name" value="Winged helix-like DNA-binding domain superfamily/Winged helix DNA-binding domain"/>
    <property type="match status" value="1"/>
</dbReference>
<dbReference type="AlphaFoldDB" id="A0A919K5C4"/>
<dbReference type="InterPro" id="IPR029016">
    <property type="entry name" value="GAF-like_dom_sf"/>
</dbReference>
<evidence type="ECO:0000256" key="1">
    <source>
        <dbReference type="ARBA" id="ARBA00022679"/>
    </source>
</evidence>
<evidence type="ECO:0000313" key="8">
    <source>
        <dbReference type="Proteomes" id="UP000636960"/>
    </source>
</evidence>
<organism evidence="7 8">
    <name type="scientific">Paractinoplanes rishiriensis</name>
    <dbReference type="NCBI Taxonomy" id="1050105"/>
    <lineage>
        <taxon>Bacteria</taxon>
        <taxon>Bacillati</taxon>
        <taxon>Actinomycetota</taxon>
        <taxon>Actinomycetes</taxon>
        <taxon>Micromonosporales</taxon>
        <taxon>Micromonosporaceae</taxon>
        <taxon>Paractinoplanes</taxon>
    </lineage>
</organism>
<dbReference type="GO" id="GO:0003723">
    <property type="term" value="F:RNA binding"/>
    <property type="evidence" value="ECO:0007669"/>
    <property type="project" value="InterPro"/>
</dbReference>
<keyword evidence="3" id="KW-0805">Transcription regulation</keyword>
<keyword evidence="2" id="KW-0418">Kinase</keyword>
<dbReference type="Pfam" id="PF13185">
    <property type="entry name" value="GAF_2"/>
    <property type="match status" value="1"/>
</dbReference>
<protein>
    <recommendedName>
        <fullName evidence="6">ANTAR domain-containing protein</fullName>
    </recommendedName>
</protein>
<dbReference type="Pfam" id="PF03861">
    <property type="entry name" value="ANTAR"/>
    <property type="match status" value="1"/>
</dbReference>
<evidence type="ECO:0000256" key="4">
    <source>
        <dbReference type="ARBA" id="ARBA00023163"/>
    </source>
</evidence>
<dbReference type="InterPro" id="IPR011006">
    <property type="entry name" value="CheY-like_superfamily"/>
</dbReference>
<accession>A0A919K5C4</accession>
<dbReference type="Gene3D" id="3.30.450.40">
    <property type="match status" value="1"/>
</dbReference>
<feature type="region of interest" description="Disordered" evidence="5">
    <location>
        <begin position="1"/>
        <end position="99"/>
    </location>
</feature>
<evidence type="ECO:0000259" key="6">
    <source>
        <dbReference type="PROSITE" id="PS50921"/>
    </source>
</evidence>
<sequence>MAESDGRAASRDDVVPPERQWRADLWESGADERERLADERERLADEREALADQRERLADRQEQTLDRRAADRATRAATTGEADDADEAAGSAAAVRRAEAAVQRAEAELARTRQAAARVGARAGVRAAHAERAARAREEHESVDAGESAWLADRRDFVAVERDALATDRDEVADDRDETAALRERLADERERGLLDREPRLARPVPRLRGARLGADPAADPKARAAGERERAAAARRAAAHDRVRAAAAWGPQPYGPMLLAGFAPLARQLFDSDDLSAMLAPVLKFTAEAVAGCHCASVTLVQHGRVADTVTSDASAAELDEVQFATGTGPALEAMYGEQPVHVPDLPAARHWPVLAATAAELGVAGALSYGLYVRRPAQWSALGAFTLYAATPDAFSDDDHDFGSILAAYLAVAIATARRQDAVDRREAALHRALSTRDIIGQAKGILMERQRLSPGEAFDQLRRASQRLNRKLIDVAQQLTETGEIPA</sequence>
<evidence type="ECO:0000313" key="7">
    <source>
        <dbReference type="EMBL" id="GIF00454.1"/>
    </source>
</evidence>
<feature type="region of interest" description="Disordered" evidence="5">
    <location>
        <begin position="211"/>
        <end position="237"/>
    </location>
</feature>
<feature type="compositionally biased region" description="Basic and acidic residues" evidence="5">
    <location>
        <begin position="219"/>
        <end position="237"/>
    </location>
</feature>
<reference evidence="7" key="1">
    <citation type="submission" date="2021-01" db="EMBL/GenBank/DDBJ databases">
        <title>Whole genome shotgun sequence of Actinoplanes rishiriensis NBRC 108556.</title>
        <authorList>
            <person name="Komaki H."/>
            <person name="Tamura T."/>
        </authorList>
    </citation>
    <scope>NUCLEOTIDE SEQUENCE</scope>
    <source>
        <strain evidence="7">NBRC 108556</strain>
    </source>
</reference>
<dbReference type="EMBL" id="BOMV01000083">
    <property type="protein sequence ID" value="GIF00454.1"/>
    <property type="molecule type" value="Genomic_DNA"/>
</dbReference>
<keyword evidence="1" id="KW-0808">Transferase</keyword>
<keyword evidence="4" id="KW-0804">Transcription</keyword>
<dbReference type="SMART" id="SM01012">
    <property type="entry name" value="ANTAR"/>
    <property type="match status" value="1"/>
</dbReference>
<dbReference type="InterPro" id="IPR003018">
    <property type="entry name" value="GAF"/>
</dbReference>